<gene>
    <name evidence="1" type="ORF">KK078_16090</name>
</gene>
<dbReference type="PANTHER" id="PTHR39186">
    <property type="entry name" value="DUF2071 FAMILY PROTEIN"/>
    <property type="match status" value="1"/>
</dbReference>
<protein>
    <submittedName>
        <fullName evidence="1">DUF2071 domain-containing protein</fullName>
    </submittedName>
</protein>
<dbReference type="InterPro" id="IPR018644">
    <property type="entry name" value="DUF2071"/>
</dbReference>
<evidence type="ECO:0000313" key="1">
    <source>
        <dbReference type="EMBL" id="MBT1688091.1"/>
    </source>
</evidence>
<proteinExistence type="predicted"/>
<dbReference type="EMBL" id="JAHESC010000022">
    <property type="protein sequence ID" value="MBT1688091.1"/>
    <property type="molecule type" value="Genomic_DNA"/>
</dbReference>
<reference evidence="1 2" key="1">
    <citation type="submission" date="2021-05" db="EMBL/GenBank/DDBJ databases">
        <title>A Polyphasic approach of four new species of the genus Ohtaekwangia: Ohtaekwangia histidinii sp. nov., Ohtaekwangia cretensis sp. nov., Ohtaekwangia indiensis sp. nov., Ohtaekwangia reichenbachii sp. nov. from diverse environment.</title>
        <authorList>
            <person name="Octaviana S."/>
        </authorList>
    </citation>
    <scope>NUCLEOTIDE SEQUENCE [LARGE SCALE GENOMIC DNA]</scope>
    <source>
        <strain evidence="1 2">PWU37</strain>
    </source>
</reference>
<name>A0AAP2DBK5_9BACT</name>
<dbReference type="Proteomes" id="UP001319180">
    <property type="component" value="Unassembled WGS sequence"/>
</dbReference>
<keyword evidence="2" id="KW-1185">Reference proteome</keyword>
<evidence type="ECO:0000313" key="2">
    <source>
        <dbReference type="Proteomes" id="UP001319180"/>
    </source>
</evidence>
<comment type="caution">
    <text evidence="1">The sequence shown here is derived from an EMBL/GenBank/DDBJ whole genome shotgun (WGS) entry which is preliminary data.</text>
</comment>
<accession>A0AAP2DBK5</accession>
<organism evidence="1 2">
    <name type="scientific">Dawidia soli</name>
    <dbReference type="NCBI Taxonomy" id="2782352"/>
    <lineage>
        <taxon>Bacteria</taxon>
        <taxon>Pseudomonadati</taxon>
        <taxon>Bacteroidota</taxon>
        <taxon>Cytophagia</taxon>
        <taxon>Cytophagales</taxon>
        <taxon>Chryseotaleaceae</taxon>
        <taxon>Dawidia</taxon>
    </lineage>
</organism>
<dbReference type="AlphaFoldDB" id="A0AAP2DBK5"/>
<dbReference type="RefSeq" id="WP_254091319.1">
    <property type="nucleotide sequence ID" value="NZ_JAHESC010000022.1"/>
</dbReference>
<dbReference type="Pfam" id="PF09844">
    <property type="entry name" value="DUF2071"/>
    <property type="match status" value="1"/>
</dbReference>
<sequence length="254" mass="29798">MAQTILLPHIKKEVSVAPIVITGEWRKLIMANYVVDPALLLPYLPPKTSLNVWNGNCYVTLAGFTFDHVKIRGIRVPFHQEVTEINFRCYVKPEGAGQDRRGVVFIREITGKPLLAWGANIFYKEHYRVMPIERSWNIHDSKPQQRIRYTWRQDGYEYFMKVKAGNRPVRVVSGTEEHFLMMQPFGYTGRDTSTPWQYRVEHPVWDMYPVEKYKINVDFNALFGRQFEFLNHAKPSSVYLAEGSDIAIRMRQRL</sequence>
<dbReference type="PANTHER" id="PTHR39186:SF1">
    <property type="entry name" value="DUF2071 DOMAIN-CONTAINING PROTEIN"/>
    <property type="match status" value="1"/>
</dbReference>